<protein>
    <recommendedName>
        <fullName evidence="8">Sensor-like histidine kinase SenX3</fullName>
        <ecNumber evidence="3">2.7.13.3</ecNumber>
    </recommendedName>
</protein>
<evidence type="ECO:0000256" key="5">
    <source>
        <dbReference type="ARBA" id="ARBA00022679"/>
    </source>
</evidence>
<dbReference type="Gene3D" id="1.10.287.130">
    <property type="match status" value="1"/>
</dbReference>
<accession>A0A1G6XBQ8</accession>
<keyword evidence="6 10" id="KW-0418">Kinase</keyword>
<dbReference type="Gene3D" id="3.30.565.10">
    <property type="entry name" value="Histidine kinase-like ATPase, C-terminal domain"/>
    <property type="match status" value="1"/>
</dbReference>
<evidence type="ECO:0000256" key="3">
    <source>
        <dbReference type="ARBA" id="ARBA00012438"/>
    </source>
</evidence>
<dbReference type="AlphaFoldDB" id="A0A1G6XBQ8"/>
<evidence type="ECO:0000256" key="7">
    <source>
        <dbReference type="ARBA" id="ARBA00023012"/>
    </source>
</evidence>
<organism evidence="10 11">
    <name type="scientific">Nocardioides lianchengensis</name>
    <dbReference type="NCBI Taxonomy" id="1045774"/>
    <lineage>
        <taxon>Bacteria</taxon>
        <taxon>Bacillati</taxon>
        <taxon>Actinomycetota</taxon>
        <taxon>Actinomycetes</taxon>
        <taxon>Propionibacteriales</taxon>
        <taxon>Nocardioidaceae</taxon>
        <taxon>Nocardioides</taxon>
    </lineage>
</organism>
<dbReference type="PANTHER" id="PTHR45453">
    <property type="entry name" value="PHOSPHATE REGULON SENSOR PROTEIN PHOR"/>
    <property type="match status" value="1"/>
</dbReference>
<dbReference type="InterPro" id="IPR003661">
    <property type="entry name" value="HisK_dim/P_dom"/>
</dbReference>
<dbReference type="SMART" id="SM00388">
    <property type="entry name" value="HisKA"/>
    <property type="match status" value="1"/>
</dbReference>
<evidence type="ECO:0000256" key="1">
    <source>
        <dbReference type="ARBA" id="ARBA00000085"/>
    </source>
</evidence>
<dbReference type="CDD" id="cd00082">
    <property type="entry name" value="HisKA"/>
    <property type="match status" value="1"/>
</dbReference>
<keyword evidence="11" id="KW-1185">Reference proteome</keyword>
<dbReference type="Pfam" id="PF02518">
    <property type="entry name" value="HATPase_c"/>
    <property type="match status" value="1"/>
</dbReference>
<dbReference type="InterPro" id="IPR005467">
    <property type="entry name" value="His_kinase_dom"/>
</dbReference>
<evidence type="ECO:0000256" key="6">
    <source>
        <dbReference type="ARBA" id="ARBA00022777"/>
    </source>
</evidence>
<dbReference type="SMART" id="SM00387">
    <property type="entry name" value="HATPase_c"/>
    <property type="match status" value="1"/>
</dbReference>
<dbReference type="EC" id="2.7.13.3" evidence="3"/>
<dbReference type="Pfam" id="PF00512">
    <property type="entry name" value="HisKA"/>
    <property type="match status" value="1"/>
</dbReference>
<gene>
    <name evidence="10" type="ORF">SAMN05421872_110235</name>
</gene>
<dbReference type="SUPFAM" id="SSF47384">
    <property type="entry name" value="Homodimeric domain of signal transducing histidine kinase"/>
    <property type="match status" value="1"/>
</dbReference>
<sequence length="384" mass="40989">MRTADRIEIVAIAAVCALAVGLLGLLAAWLLRRRSVRWQVGLVVLVAVAAPYLGISVVAERMLISRHDFTVVTFVGSAAALVSLAVALALGEAVARWSRSLRSDVRRLVSGDAPDGQGVRGPAEFRELAAELKLSRARLDEAQQRERQLEESRRDLVSWVSHDLRTPLAGLRAMTEALEDGMAPDPARYHQQVRAEVDRMAQMVDDLFELSRLDGGVLRINPEPVLLGDLISDALAGADQVARARSVRLGGTVEEHVHLSADPAGISRALANLIANAVRHTPSEGLVRVEGRSSAGQVELSVTDQCGGIADQDLHRVFERGWQGDAARTPAPASADALPGKGAGLGLAIVKGIVEAHRGEVLVENLAPATGCRFVIRLPLTPTP</sequence>
<dbReference type="GO" id="GO:0005886">
    <property type="term" value="C:plasma membrane"/>
    <property type="evidence" value="ECO:0007669"/>
    <property type="project" value="UniProtKB-SubCell"/>
</dbReference>
<comment type="catalytic activity">
    <reaction evidence="1">
        <text>ATP + protein L-histidine = ADP + protein N-phospho-L-histidine.</text>
        <dbReference type="EC" id="2.7.13.3"/>
    </reaction>
</comment>
<keyword evidence="4" id="KW-0597">Phosphoprotein</keyword>
<dbReference type="InterPro" id="IPR050351">
    <property type="entry name" value="BphY/WalK/GraS-like"/>
</dbReference>
<keyword evidence="7" id="KW-0902">Two-component regulatory system</keyword>
<evidence type="ECO:0000313" key="10">
    <source>
        <dbReference type="EMBL" id="SDD75511.1"/>
    </source>
</evidence>
<dbReference type="OrthoDB" id="9806130at2"/>
<dbReference type="InterPro" id="IPR036097">
    <property type="entry name" value="HisK_dim/P_sf"/>
</dbReference>
<evidence type="ECO:0000256" key="4">
    <source>
        <dbReference type="ARBA" id="ARBA00022553"/>
    </source>
</evidence>
<dbReference type="PANTHER" id="PTHR45453:SF1">
    <property type="entry name" value="PHOSPHATE REGULON SENSOR PROTEIN PHOR"/>
    <property type="match status" value="1"/>
</dbReference>
<dbReference type="InterPro" id="IPR003594">
    <property type="entry name" value="HATPase_dom"/>
</dbReference>
<dbReference type="SUPFAM" id="SSF55874">
    <property type="entry name" value="ATPase domain of HSP90 chaperone/DNA topoisomerase II/histidine kinase"/>
    <property type="match status" value="1"/>
</dbReference>
<keyword evidence="5" id="KW-0808">Transferase</keyword>
<comment type="subcellular location">
    <subcellularLocation>
        <location evidence="2">Cell membrane</location>
    </subcellularLocation>
</comment>
<proteinExistence type="predicted"/>
<dbReference type="EMBL" id="FMZM01000010">
    <property type="protein sequence ID" value="SDD75511.1"/>
    <property type="molecule type" value="Genomic_DNA"/>
</dbReference>
<name>A0A1G6XBQ8_9ACTN</name>
<evidence type="ECO:0000256" key="2">
    <source>
        <dbReference type="ARBA" id="ARBA00004236"/>
    </source>
</evidence>
<dbReference type="InterPro" id="IPR036890">
    <property type="entry name" value="HATPase_C_sf"/>
</dbReference>
<dbReference type="PRINTS" id="PR00344">
    <property type="entry name" value="BCTRLSENSOR"/>
</dbReference>
<reference evidence="11" key="1">
    <citation type="submission" date="2016-10" db="EMBL/GenBank/DDBJ databases">
        <authorList>
            <person name="Varghese N."/>
            <person name="Submissions S."/>
        </authorList>
    </citation>
    <scope>NUCLEOTIDE SEQUENCE [LARGE SCALE GENOMIC DNA]</scope>
    <source>
        <strain evidence="11">CGMCC 4.6858</strain>
    </source>
</reference>
<dbReference type="GO" id="GO:0004721">
    <property type="term" value="F:phosphoprotein phosphatase activity"/>
    <property type="evidence" value="ECO:0007669"/>
    <property type="project" value="TreeGrafter"/>
</dbReference>
<dbReference type="STRING" id="1045774.SAMN05421872_110235"/>
<evidence type="ECO:0000256" key="8">
    <source>
        <dbReference type="ARBA" id="ARBA00039401"/>
    </source>
</evidence>
<feature type="domain" description="Histidine kinase" evidence="9">
    <location>
        <begin position="159"/>
        <end position="382"/>
    </location>
</feature>
<dbReference type="RefSeq" id="WP_090859586.1">
    <property type="nucleotide sequence ID" value="NZ_FMZM01000010.1"/>
</dbReference>
<dbReference type="GO" id="GO:0000155">
    <property type="term" value="F:phosphorelay sensor kinase activity"/>
    <property type="evidence" value="ECO:0007669"/>
    <property type="project" value="InterPro"/>
</dbReference>
<dbReference type="GO" id="GO:0016036">
    <property type="term" value="P:cellular response to phosphate starvation"/>
    <property type="evidence" value="ECO:0007669"/>
    <property type="project" value="TreeGrafter"/>
</dbReference>
<dbReference type="PROSITE" id="PS50109">
    <property type="entry name" value="HIS_KIN"/>
    <property type="match status" value="1"/>
</dbReference>
<evidence type="ECO:0000313" key="11">
    <source>
        <dbReference type="Proteomes" id="UP000199034"/>
    </source>
</evidence>
<evidence type="ECO:0000259" key="9">
    <source>
        <dbReference type="PROSITE" id="PS50109"/>
    </source>
</evidence>
<dbReference type="InterPro" id="IPR004358">
    <property type="entry name" value="Sig_transdc_His_kin-like_C"/>
</dbReference>
<dbReference type="Proteomes" id="UP000199034">
    <property type="component" value="Unassembled WGS sequence"/>
</dbReference>